<accession>A0A222P2F7</accession>
<dbReference type="EMBL" id="CP016397">
    <property type="protein sequence ID" value="ASQ46040.1"/>
    <property type="molecule type" value="Genomic_DNA"/>
</dbReference>
<evidence type="ECO:0000256" key="1">
    <source>
        <dbReference type="ARBA" id="ARBA00023002"/>
    </source>
</evidence>
<dbReference type="Pfam" id="PF01494">
    <property type="entry name" value="FAD_binding_3"/>
    <property type="match status" value="1"/>
</dbReference>
<dbReference type="InterPro" id="IPR002938">
    <property type="entry name" value="FAD-bd"/>
</dbReference>
<dbReference type="KEGG" id="lcd:clem_07435"/>
<protein>
    <submittedName>
        <fullName evidence="4">3-hydroxybenzoate 6-hydroxylase 1</fullName>
        <ecNumber evidence="4">1.14.13.24</ecNumber>
    </submittedName>
</protein>
<evidence type="ECO:0000313" key="4">
    <source>
        <dbReference type="EMBL" id="ASQ46040.1"/>
    </source>
</evidence>
<dbReference type="GO" id="GO:0018669">
    <property type="term" value="F:3-hydroxybenzoate 6-monooxygenase activity"/>
    <property type="evidence" value="ECO:0007669"/>
    <property type="project" value="UniProtKB-EC"/>
</dbReference>
<organism evidence="4 5">
    <name type="scientific">Legionella clemsonensis</name>
    <dbReference type="NCBI Taxonomy" id="1867846"/>
    <lineage>
        <taxon>Bacteria</taxon>
        <taxon>Pseudomonadati</taxon>
        <taxon>Pseudomonadota</taxon>
        <taxon>Gammaproteobacteria</taxon>
        <taxon>Legionellales</taxon>
        <taxon>Legionellaceae</taxon>
        <taxon>Legionella</taxon>
    </lineage>
</organism>
<dbReference type="RefSeq" id="WP_094091033.1">
    <property type="nucleotide sequence ID" value="NZ_CP016397.1"/>
</dbReference>
<proteinExistence type="predicted"/>
<dbReference type="AlphaFoldDB" id="A0A222P2F7"/>
<keyword evidence="1 4" id="KW-0560">Oxidoreductase</keyword>
<keyword evidence="2" id="KW-0503">Monooxygenase</keyword>
<dbReference type="GO" id="GO:0071949">
    <property type="term" value="F:FAD binding"/>
    <property type="evidence" value="ECO:0007669"/>
    <property type="project" value="InterPro"/>
</dbReference>
<dbReference type="InterPro" id="IPR036188">
    <property type="entry name" value="FAD/NAD-bd_sf"/>
</dbReference>
<dbReference type="InterPro" id="IPR050493">
    <property type="entry name" value="FAD-dep_Monooxygenase_BioMet"/>
</dbReference>
<reference evidence="5" key="1">
    <citation type="submission" date="2016-07" db="EMBL/GenBank/DDBJ databases">
        <authorList>
            <person name="Florea S."/>
            <person name="Webb J.S."/>
            <person name="Jaromczyk J."/>
            <person name="Schardl C.L."/>
        </authorList>
    </citation>
    <scope>NUCLEOTIDE SEQUENCE [LARGE SCALE GENOMIC DNA]</scope>
    <source>
        <strain evidence="5">CDC-D5610</strain>
    </source>
</reference>
<dbReference type="OrthoDB" id="9782160at2"/>
<dbReference type="EC" id="1.14.13.24" evidence="4"/>
<evidence type="ECO:0000259" key="3">
    <source>
        <dbReference type="Pfam" id="PF01494"/>
    </source>
</evidence>
<dbReference type="PANTHER" id="PTHR13789:SF309">
    <property type="entry name" value="PUTATIVE (AFU_ORTHOLOGUE AFUA_6G14510)-RELATED"/>
    <property type="match status" value="1"/>
</dbReference>
<gene>
    <name evidence="4" type="primary">xlnD_2</name>
    <name evidence="4" type="ORF">clem_07435</name>
</gene>
<dbReference type="PANTHER" id="PTHR13789">
    <property type="entry name" value="MONOOXYGENASE"/>
    <property type="match status" value="1"/>
</dbReference>
<feature type="domain" description="FAD-binding" evidence="3">
    <location>
        <begin position="4"/>
        <end position="67"/>
    </location>
</feature>
<keyword evidence="5" id="KW-1185">Reference proteome</keyword>
<dbReference type="SUPFAM" id="SSF51905">
    <property type="entry name" value="FAD/NAD(P)-binding domain"/>
    <property type="match status" value="1"/>
</dbReference>
<name>A0A222P2F7_9GAMM</name>
<evidence type="ECO:0000256" key="2">
    <source>
        <dbReference type="ARBA" id="ARBA00023033"/>
    </source>
</evidence>
<sequence>MFVHKDRVVLLGDAAAGFLPTAGIGASMAMESAAVLAEELSRTDRTYLHWALSLYQKRRQKRVEKAQNDSRQLAKYMFVKSEVWAKLRNKLLKYYSIKNMAKGIDKSFQEPI</sequence>
<evidence type="ECO:0000313" key="5">
    <source>
        <dbReference type="Proteomes" id="UP000201728"/>
    </source>
</evidence>
<dbReference type="Gene3D" id="3.50.50.60">
    <property type="entry name" value="FAD/NAD(P)-binding domain"/>
    <property type="match status" value="1"/>
</dbReference>
<dbReference type="Proteomes" id="UP000201728">
    <property type="component" value="Chromosome"/>
</dbReference>